<dbReference type="OrthoDB" id="5403573at2759"/>
<dbReference type="GO" id="GO:0006384">
    <property type="term" value="P:transcription initiation at RNA polymerase III promoter"/>
    <property type="evidence" value="ECO:0007669"/>
    <property type="project" value="InterPro"/>
</dbReference>
<keyword evidence="5" id="KW-0539">Nucleus</keyword>
<evidence type="ECO:0000259" key="8">
    <source>
        <dbReference type="Pfam" id="PF20222"/>
    </source>
</evidence>
<keyword evidence="10" id="KW-1185">Reference proteome</keyword>
<evidence type="ECO:0000259" key="7">
    <source>
        <dbReference type="Pfam" id="PF04182"/>
    </source>
</evidence>
<dbReference type="Pfam" id="PF20222">
    <property type="entry name" value="DUF6581"/>
    <property type="match status" value="1"/>
</dbReference>
<reference evidence="9 10" key="1">
    <citation type="submission" date="2013-03" db="EMBL/GenBank/DDBJ databases">
        <title>The Genome Sequence of Capronia coronata CBS 617.96.</title>
        <authorList>
            <consortium name="The Broad Institute Genomics Platform"/>
            <person name="Cuomo C."/>
            <person name="de Hoog S."/>
            <person name="Gorbushina A."/>
            <person name="Walker B."/>
            <person name="Young S.K."/>
            <person name="Zeng Q."/>
            <person name="Gargeya S."/>
            <person name="Fitzgerald M."/>
            <person name="Haas B."/>
            <person name="Abouelleil A."/>
            <person name="Allen A.W."/>
            <person name="Alvarado L."/>
            <person name="Arachchi H.M."/>
            <person name="Berlin A.M."/>
            <person name="Chapman S.B."/>
            <person name="Gainer-Dewar J."/>
            <person name="Goldberg J."/>
            <person name="Griggs A."/>
            <person name="Gujja S."/>
            <person name="Hansen M."/>
            <person name="Howarth C."/>
            <person name="Imamovic A."/>
            <person name="Ireland A."/>
            <person name="Larimer J."/>
            <person name="McCowan C."/>
            <person name="Murphy C."/>
            <person name="Pearson M."/>
            <person name="Poon T.W."/>
            <person name="Priest M."/>
            <person name="Roberts A."/>
            <person name="Saif S."/>
            <person name="Shea T."/>
            <person name="Sisk P."/>
            <person name="Sykes S."/>
            <person name="Wortman J."/>
            <person name="Nusbaum C."/>
            <person name="Birren B."/>
        </authorList>
    </citation>
    <scope>NUCLEOTIDE SEQUENCE [LARGE SCALE GENOMIC DNA]</scope>
    <source>
        <strain evidence="9 10">CBS 617.96</strain>
    </source>
</reference>
<dbReference type="InterPro" id="IPR044210">
    <property type="entry name" value="Tfc3-like"/>
</dbReference>
<feature type="region of interest" description="Disordered" evidence="6">
    <location>
        <begin position="1464"/>
        <end position="1540"/>
    </location>
</feature>
<evidence type="ECO:0000256" key="5">
    <source>
        <dbReference type="ARBA" id="ARBA00023242"/>
    </source>
</evidence>
<feature type="compositionally biased region" description="Basic and acidic residues" evidence="6">
    <location>
        <begin position="837"/>
        <end position="852"/>
    </location>
</feature>
<organism evidence="9 10">
    <name type="scientific">Capronia coronata CBS 617.96</name>
    <dbReference type="NCBI Taxonomy" id="1182541"/>
    <lineage>
        <taxon>Eukaryota</taxon>
        <taxon>Fungi</taxon>
        <taxon>Dikarya</taxon>
        <taxon>Ascomycota</taxon>
        <taxon>Pezizomycotina</taxon>
        <taxon>Eurotiomycetes</taxon>
        <taxon>Chaetothyriomycetidae</taxon>
        <taxon>Chaetothyriales</taxon>
        <taxon>Herpotrichiellaceae</taxon>
        <taxon>Capronia</taxon>
    </lineage>
</organism>
<accession>W9XNP3</accession>
<keyword evidence="3" id="KW-0238">DNA-binding</keyword>
<name>W9XNP3_9EURO</name>
<dbReference type="InterPro" id="IPR007309">
    <property type="entry name" value="TFIIIC_Bblock-bd"/>
</dbReference>
<feature type="domain" description="Transcription factor tau subunit sfc3/Tfc3 C-terminal" evidence="8">
    <location>
        <begin position="1549"/>
        <end position="1988"/>
    </location>
</feature>
<evidence type="ECO:0000256" key="6">
    <source>
        <dbReference type="SAM" id="MobiDB-lite"/>
    </source>
</evidence>
<feature type="region of interest" description="Disordered" evidence="6">
    <location>
        <begin position="773"/>
        <end position="870"/>
    </location>
</feature>
<dbReference type="GO" id="GO:0042791">
    <property type="term" value="P:5S class rRNA transcription by RNA polymerase III"/>
    <property type="evidence" value="ECO:0007669"/>
    <property type="project" value="TreeGrafter"/>
</dbReference>
<dbReference type="PANTHER" id="PTHR15180">
    <property type="entry name" value="GENERAL TRANSCRIPTION FACTOR 3C POLYPEPTIDE 1"/>
    <property type="match status" value="1"/>
</dbReference>
<gene>
    <name evidence="9" type="ORF">A1O1_08982</name>
</gene>
<feature type="compositionally biased region" description="Basic residues" evidence="6">
    <location>
        <begin position="1484"/>
        <end position="1497"/>
    </location>
</feature>
<feature type="region of interest" description="Disordered" evidence="6">
    <location>
        <begin position="104"/>
        <end position="142"/>
    </location>
</feature>
<feature type="compositionally biased region" description="Basic residues" evidence="6">
    <location>
        <begin position="1039"/>
        <end position="1051"/>
    </location>
</feature>
<dbReference type="EMBL" id="AMWN01000011">
    <property type="protein sequence ID" value="EXJ78581.1"/>
    <property type="molecule type" value="Genomic_DNA"/>
</dbReference>
<comment type="caution">
    <text evidence="9">The sequence shown here is derived from an EMBL/GenBank/DDBJ whole genome shotgun (WGS) entry which is preliminary data.</text>
</comment>
<feature type="compositionally biased region" description="Basic and acidic residues" evidence="6">
    <location>
        <begin position="1247"/>
        <end position="1259"/>
    </location>
</feature>
<evidence type="ECO:0000256" key="3">
    <source>
        <dbReference type="ARBA" id="ARBA00023125"/>
    </source>
</evidence>
<dbReference type="GO" id="GO:0005634">
    <property type="term" value="C:nucleus"/>
    <property type="evidence" value="ECO:0007669"/>
    <property type="project" value="UniProtKB-SubCell"/>
</dbReference>
<feature type="domain" description="B-block binding subunit of TFIIIC" evidence="7">
    <location>
        <begin position="171"/>
        <end position="239"/>
    </location>
</feature>
<dbReference type="Pfam" id="PF04182">
    <property type="entry name" value="B-block_TFIIIC"/>
    <property type="match status" value="1"/>
</dbReference>
<dbReference type="RefSeq" id="XP_007728029.1">
    <property type="nucleotide sequence ID" value="XM_007729839.1"/>
</dbReference>
<evidence type="ECO:0000256" key="1">
    <source>
        <dbReference type="ARBA" id="ARBA00004123"/>
    </source>
</evidence>
<dbReference type="PANTHER" id="PTHR15180:SF1">
    <property type="entry name" value="GENERAL TRANSCRIPTION FACTOR 3C POLYPEPTIDE 1"/>
    <property type="match status" value="1"/>
</dbReference>
<dbReference type="GeneID" id="19163828"/>
<evidence type="ECO:0000313" key="9">
    <source>
        <dbReference type="EMBL" id="EXJ78581.1"/>
    </source>
</evidence>
<feature type="compositionally biased region" description="Low complexity" evidence="6">
    <location>
        <begin position="1310"/>
        <end position="1320"/>
    </location>
</feature>
<dbReference type="HOGENOM" id="CLU_000535_0_0_1"/>
<feature type="region of interest" description="Disordered" evidence="6">
    <location>
        <begin position="1928"/>
        <end position="1947"/>
    </location>
</feature>
<dbReference type="GO" id="GO:0003677">
    <property type="term" value="F:DNA binding"/>
    <property type="evidence" value="ECO:0007669"/>
    <property type="project" value="UniProtKB-KW"/>
</dbReference>
<keyword evidence="4" id="KW-0804">Transcription</keyword>
<protein>
    <submittedName>
        <fullName evidence="9">Uncharacterized protein</fullName>
    </submittedName>
</protein>
<evidence type="ECO:0000256" key="2">
    <source>
        <dbReference type="ARBA" id="ARBA00022553"/>
    </source>
</evidence>
<dbReference type="Proteomes" id="UP000019484">
    <property type="component" value="Unassembled WGS sequence"/>
</dbReference>
<dbReference type="STRING" id="1182541.W9XNP3"/>
<comment type="subcellular location">
    <subcellularLocation>
        <location evidence="1">Nucleus</location>
    </subcellularLocation>
</comment>
<evidence type="ECO:0000256" key="4">
    <source>
        <dbReference type="ARBA" id="ARBA00023163"/>
    </source>
</evidence>
<evidence type="ECO:0000313" key="10">
    <source>
        <dbReference type="Proteomes" id="UP000019484"/>
    </source>
</evidence>
<feature type="compositionally biased region" description="Polar residues" evidence="6">
    <location>
        <begin position="807"/>
        <end position="816"/>
    </location>
</feature>
<dbReference type="GO" id="GO:0000127">
    <property type="term" value="C:transcription factor TFIIIC complex"/>
    <property type="evidence" value="ECO:0007669"/>
    <property type="project" value="InterPro"/>
</dbReference>
<feature type="region of interest" description="Disordered" evidence="6">
    <location>
        <begin position="1014"/>
        <end position="1080"/>
    </location>
</feature>
<dbReference type="InterPro" id="IPR046488">
    <property type="entry name" value="Sfc3/Tfc3_C"/>
</dbReference>
<sequence>MAKSLDDLIQHLLEEIALSGSQGVTINDIAAFTSAFYHEPNNDHPSGSAAAEPLPTDGLAVDPPFLAKIWTWLRRHPDVSIGHDREYNGIPLAEIERRFPGYLSASRREGDPANETDHDDSDGPRQSDSSPKPRLATKLADVTKGPRVRVNVERVYEALCGHPPDSSKVSPLEFDLLSLIAPARSNGILQGDLRQASGQDKRSVPKRTDALHKKGYIVKETVYRKGNRTSRLILRRFAPDVLRNADSPVRGSTVRDVVRRICDVLSRQNLISQTKLAEDLNLESAAESAALVKILRRLEHLKCVKRARTATGPSATVRDLQHFVQLLHLPTPEDLERFDTEDLTLEQPLQGILPTTGSADYGGDIVAFPATENQEGETGTTRHMARWNPDRPMPNVVVDAVQLMGMSGLSNWDARRMITGVFVRRTLESLLNRISSGSLIVQPPHFRHLAVVRVAIVVDGVAQYNHYSWDVFRQMAEKGEVDISQIPGAKQALEDVVPTDPERTPDTTSVTSVIKNDQFGFPLQASPPLQYRNGEASFEDLIRSVAPGDVVPRLMEPIIVEKDGVLSLAYREGVTAQHKAQHKAGKRASILSTQSPLRTSEAPKSIVKKEDIPLGRPRKYLKGTEKFWRLQFQQARINSGASSTTSANKRGLMQDPAGLALYARRPADFDQTLLQAIEAGLPIPGRPDDISDAWVVSTRNVLNRDLNGVFLTPQGVRSDYAKFKSQIMIIKTPRLKQVDLHDRSKAHPYQFMSSMAAHSFAYRRFYPSMHITKQSRQGRVALTNRSRSPRREKKMSAPPLGVFSEGPASQTSNTSLPGDLETEPMLTDTAMEATDEEPLRSRQPTEDVKSFDRPSMIPAEPRRTAPHSPLSLREATLPSENDLNDLAEQISAPAARRASSPQLEPPHLGADMIQPLEAMHSPLLHGVSPAKSTTQGDVIELNNQDLTDAVPPAVAIRRQSLAAAWVSQDSPRSLPASLEVDEANNPSSAGAKASIVEMGDRYLSQNSQVGELKENELQPYDPSGAPVVGDALARASKGPSRRGVKKCVSRHKAQDDDVSQMSGSEVAGTPRKQKKSGTGKYTAGANALCRSIVLQLVTEASGIVPNDPSTLKRISAARWQEAGAEDRPLLKAVKAAIKSLCQSGKLKQLTFTFRGKSGNMIRRAVLFLPTISPLSNLVEDVKQKMIDADPTDYIPPEWVAEGFRAPLIGKNAPRMLIEEEDVPSPSPRRRRVSSAMTETTVNSESSRGARRDSRSRTRELSQSPPPRVTAATGFLTLKVPSLGRLSSVQIFNWRTEAPVKALQFEAVTTKSRQSRSAAGRARGRTGRKPTTRPAGRKVMWANQQCQEFPSSLEDILRLPDLKISFDDIQSGDSEWQRFACEVEGVRAWEGQEAESFQLDRFQYAFINHTVPPALYSASVQPGTVEFASLISFDEDGSEVEVPYPPEESWAVFVSALQQPPELTSRIAGRHPQEPSTAPPPAKAGRVRRTIRPTKRKRLADGEVGDEDTFVPQVKRRKAGVKGSGTPRPRRRLPPAKSDAPTTISRGVQYLRILPEETIYRIAVSVVVVRTLAGGIESYVDWPLVMTLFPDQEEEFIRRRWKTLLSRYRSDIRGLTENLQWKYLEALEAGDVPSVNFQDLKATDWRGIVDWALNNLDKFNSRHADDLPATRDRLSETVQMAFNEPKRSYHLLTYNANVTNPFKEDVSCSIVFGTRSTLPPSATVVPGLHYAPRYELGNADADLRLARSWVFATSLTPESRFDPSATHAKLSTLASTPEECEALLSRAVRVLREEKLLQPAHRPSGQVSSVRGWEGSRKLFELFEERRMINVNMLRRAVTYKLAILDEAFQKGESVVVEKQSIVDDGDMVAILNLTAAGQITAKPGTDVPDSRYGIDHERIGYRTRNMDKKLLNFSAVLVPTEAYVFGNPRHEQGRQPPIPRGQADEPKGHIPPWIDIHGNVQPALWEMFLVGVIGLIVQLPGVTSVDISRALGYALDHTEVELILDWCIQEGFAQMDMKSKGYETTEDWWWCIATGHGEHEFHGENEALLV</sequence>
<feature type="region of interest" description="Disordered" evidence="6">
    <location>
        <begin position="1308"/>
        <end position="1333"/>
    </location>
</feature>
<proteinExistence type="predicted"/>
<feature type="region of interest" description="Disordered" evidence="6">
    <location>
        <begin position="1218"/>
        <end position="1272"/>
    </location>
</feature>
<feature type="compositionally biased region" description="Basic residues" evidence="6">
    <location>
        <begin position="1321"/>
        <end position="1330"/>
    </location>
</feature>
<keyword evidence="2" id="KW-0597">Phosphoprotein</keyword>
<dbReference type="eggNOG" id="ENOG502S2X2">
    <property type="taxonomic scope" value="Eukaryota"/>
</dbReference>